<feature type="domain" description="SnoaL-like" evidence="1">
    <location>
        <begin position="16"/>
        <end position="116"/>
    </location>
</feature>
<keyword evidence="3" id="KW-1185">Reference proteome</keyword>
<dbReference type="Proteomes" id="UP001352223">
    <property type="component" value="Unassembled WGS sequence"/>
</dbReference>
<dbReference type="InterPro" id="IPR037401">
    <property type="entry name" value="SnoaL-like"/>
</dbReference>
<evidence type="ECO:0000313" key="3">
    <source>
        <dbReference type="Proteomes" id="UP001352223"/>
    </source>
</evidence>
<sequence length="142" mass="15908">MREHPHVELLRKLYADLTKIGDYAADDIIYHVAERDLQADVSILHGKKKVTEREHLLAKATSGTLVADIDWIGANEHFGTVMGVFRAKAPDAAESNFAMPFCGLWRFGVDGRITHHWQNAYDPEALIRFMAGADQLVDYGGE</sequence>
<dbReference type="InterPro" id="IPR032710">
    <property type="entry name" value="NTF2-like_dom_sf"/>
</dbReference>
<dbReference type="Pfam" id="PF12680">
    <property type="entry name" value="SnoaL_2"/>
    <property type="match status" value="1"/>
</dbReference>
<dbReference type="Gene3D" id="3.10.450.50">
    <property type="match status" value="1"/>
</dbReference>
<dbReference type="SUPFAM" id="SSF54427">
    <property type="entry name" value="NTF2-like"/>
    <property type="match status" value="1"/>
</dbReference>
<name>A0ABU6CK70_9ACTN</name>
<proteinExistence type="predicted"/>
<accession>A0ABU6CK70</accession>
<organism evidence="2 3">
    <name type="scientific">Streptomyces kunmingensis</name>
    <dbReference type="NCBI Taxonomy" id="68225"/>
    <lineage>
        <taxon>Bacteria</taxon>
        <taxon>Bacillati</taxon>
        <taxon>Actinomycetota</taxon>
        <taxon>Actinomycetes</taxon>
        <taxon>Kitasatosporales</taxon>
        <taxon>Streptomycetaceae</taxon>
        <taxon>Streptomyces</taxon>
    </lineage>
</organism>
<protein>
    <recommendedName>
        <fullName evidence="1">SnoaL-like domain-containing protein</fullName>
    </recommendedName>
</protein>
<reference evidence="2 3" key="1">
    <citation type="submission" date="2022-10" db="EMBL/GenBank/DDBJ databases">
        <authorList>
            <person name="Xie J."/>
            <person name="Shen N."/>
        </authorList>
    </citation>
    <scope>NUCLEOTIDE SEQUENCE [LARGE SCALE GENOMIC DNA]</scope>
    <source>
        <strain evidence="2 3">DSM 41681</strain>
    </source>
</reference>
<evidence type="ECO:0000313" key="2">
    <source>
        <dbReference type="EMBL" id="MEB3965088.1"/>
    </source>
</evidence>
<dbReference type="RefSeq" id="WP_324773032.1">
    <property type="nucleotide sequence ID" value="NZ_BAAATS010000032.1"/>
</dbReference>
<comment type="caution">
    <text evidence="2">The sequence shown here is derived from an EMBL/GenBank/DDBJ whole genome shotgun (WGS) entry which is preliminary data.</text>
</comment>
<gene>
    <name evidence="2" type="ORF">OKJ48_33400</name>
</gene>
<dbReference type="EMBL" id="JAOZYB010000323">
    <property type="protein sequence ID" value="MEB3965088.1"/>
    <property type="molecule type" value="Genomic_DNA"/>
</dbReference>
<evidence type="ECO:0000259" key="1">
    <source>
        <dbReference type="Pfam" id="PF12680"/>
    </source>
</evidence>